<dbReference type="AlphaFoldDB" id="A0A0G3BT83"/>
<gene>
    <name evidence="10" type="ORF">AAW51_3044</name>
</gene>
<evidence type="ECO:0000259" key="9">
    <source>
        <dbReference type="PROSITE" id="PS51012"/>
    </source>
</evidence>
<dbReference type="GO" id="GO:0140359">
    <property type="term" value="F:ABC-type transporter activity"/>
    <property type="evidence" value="ECO:0007669"/>
    <property type="project" value="InterPro"/>
</dbReference>
<evidence type="ECO:0000256" key="7">
    <source>
        <dbReference type="ARBA" id="ARBA00023136"/>
    </source>
</evidence>
<keyword evidence="6 8" id="KW-1133">Transmembrane helix</keyword>
<dbReference type="EMBL" id="CP011371">
    <property type="protein sequence ID" value="AKJ29735.1"/>
    <property type="molecule type" value="Genomic_DNA"/>
</dbReference>
<dbReference type="PATRIC" id="fig|413882.6.peg.3178"/>
<evidence type="ECO:0000256" key="2">
    <source>
        <dbReference type="ARBA" id="ARBA00007783"/>
    </source>
</evidence>
<dbReference type="PANTHER" id="PTHR30294:SF29">
    <property type="entry name" value="MULTIDRUG ABC TRANSPORTER PERMEASE YBHS-RELATED"/>
    <property type="match status" value="1"/>
</dbReference>
<comment type="similarity">
    <text evidence="2">Belongs to the ABC-2 integral membrane protein family.</text>
</comment>
<dbReference type="GO" id="GO:0005886">
    <property type="term" value="C:plasma membrane"/>
    <property type="evidence" value="ECO:0007669"/>
    <property type="project" value="UniProtKB-SubCell"/>
</dbReference>
<feature type="transmembrane region" description="Helical" evidence="8">
    <location>
        <begin position="287"/>
        <end position="305"/>
    </location>
</feature>
<keyword evidence="5 8" id="KW-0812">Transmembrane</keyword>
<reference evidence="10 11" key="1">
    <citation type="submission" date="2015-05" db="EMBL/GenBank/DDBJ databases">
        <authorList>
            <person name="Tang B."/>
            <person name="Yu Y."/>
        </authorList>
    </citation>
    <scope>NUCLEOTIDE SEQUENCE [LARGE SCALE GENOMIC DNA]</scope>
    <source>
        <strain evidence="10 11">DSM 7029</strain>
    </source>
</reference>
<evidence type="ECO:0000313" key="10">
    <source>
        <dbReference type="EMBL" id="AKJ29735.1"/>
    </source>
</evidence>
<dbReference type="KEGG" id="pbh:AAW51_3044"/>
<dbReference type="InterPro" id="IPR051449">
    <property type="entry name" value="ABC-2_transporter_component"/>
</dbReference>
<feature type="transmembrane region" description="Helical" evidence="8">
    <location>
        <begin position="251"/>
        <end position="275"/>
    </location>
</feature>
<feature type="transmembrane region" description="Helical" evidence="8">
    <location>
        <begin position="223"/>
        <end position="245"/>
    </location>
</feature>
<dbReference type="STRING" id="413882.AAW51_3044"/>
<dbReference type="InterPro" id="IPR047817">
    <property type="entry name" value="ABC2_TM_bact-type"/>
</dbReference>
<keyword evidence="7 8" id="KW-0472">Membrane</keyword>
<dbReference type="PANTHER" id="PTHR30294">
    <property type="entry name" value="MEMBRANE COMPONENT OF ABC TRANSPORTER YHHJ-RELATED"/>
    <property type="match status" value="1"/>
</dbReference>
<protein>
    <submittedName>
        <fullName evidence="10">Mannose-1-phosphate guanyltransferase</fullName>
    </submittedName>
</protein>
<accession>A0A0G3BT83</accession>
<dbReference type="Proteomes" id="UP000035352">
    <property type="component" value="Chromosome"/>
</dbReference>
<keyword evidence="10" id="KW-0808">Transferase</keyword>
<organism evidence="10 11">
    <name type="scientific">Caldimonas brevitalea</name>
    <dbReference type="NCBI Taxonomy" id="413882"/>
    <lineage>
        <taxon>Bacteria</taxon>
        <taxon>Pseudomonadati</taxon>
        <taxon>Pseudomonadota</taxon>
        <taxon>Betaproteobacteria</taxon>
        <taxon>Burkholderiales</taxon>
        <taxon>Sphaerotilaceae</taxon>
        <taxon>Caldimonas</taxon>
    </lineage>
</organism>
<dbReference type="Gene3D" id="3.40.1710.10">
    <property type="entry name" value="abc type-2 transporter like domain"/>
    <property type="match status" value="1"/>
</dbReference>
<evidence type="ECO:0000256" key="1">
    <source>
        <dbReference type="ARBA" id="ARBA00004651"/>
    </source>
</evidence>
<feature type="transmembrane region" description="Helical" evidence="8">
    <location>
        <begin position="175"/>
        <end position="196"/>
    </location>
</feature>
<feature type="transmembrane region" description="Helical" evidence="8">
    <location>
        <begin position="341"/>
        <end position="361"/>
    </location>
</feature>
<name>A0A0G3BT83_9BURK</name>
<evidence type="ECO:0000256" key="5">
    <source>
        <dbReference type="ARBA" id="ARBA00022692"/>
    </source>
</evidence>
<dbReference type="InterPro" id="IPR013525">
    <property type="entry name" value="ABC2_TM"/>
</dbReference>
<sequence length="368" mass="40117">MLAVLRKEFVQLRRDRLTFAMMIGVPILQLVLFGYAINADPRHLPTVVVSSDRGPLVRSLVRSVETTGYFRVLGAVSDGEAERLLRAGQVQFVLVVPSDFSTRLLRGERPAVAVYADATDPAAAGPALSALQALPRVALAHDLHGPLATLRPGPEPFELRVHRRYNPEGLTAYNVVPGLVGVILTMTLVMMTAMAMTRERDRGTLENLLATPVRPVEMMLGKILPYVLIGYLQVLIVFSAARLLFDVPMLGSFALLSAMVLLFIVATLAVGFAFSTVARSQMQSMQLTLFYFLPNILLSGFMFPFRGMPGWAQALGELLPLTHFVRIVRAVMLKGAGWADVAADAGAIAAFLLVVAVVAMARYRQTLD</sequence>
<evidence type="ECO:0000256" key="3">
    <source>
        <dbReference type="ARBA" id="ARBA00022448"/>
    </source>
</evidence>
<keyword evidence="3" id="KW-0813">Transport</keyword>
<keyword evidence="11" id="KW-1185">Reference proteome</keyword>
<dbReference type="Pfam" id="PF12698">
    <property type="entry name" value="ABC2_membrane_3"/>
    <property type="match status" value="1"/>
</dbReference>
<feature type="domain" description="ABC transmembrane type-2" evidence="9">
    <location>
        <begin position="137"/>
        <end position="366"/>
    </location>
</feature>
<comment type="subcellular location">
    <subcellularLocation>
        <location evidence="1">Cell membrane</location>
        <topology evidence="1">Multi-pass membrane protein</topology>
    </subcellularLocation>
</comment>
<proteinExistence type="inferred from homology"/>
<evidence type="ECO:0000313" key="11">
    <source>
        <dbReference type="Proteomes" id="UP000035352"/>
    </source>
</evidence>
<dbReference type="PROSITE" id="PS51012">
    <property type="entry name" value="ABC_TM2"/>
    <property type="match status" value="1"/>
</dbReference>
<evidence type="ECO:0000256" key="8">
    <source>
        <dbReference type="SAM" id="Phobius"/>
    </source>
</evidence>
<evidence type="ECO:0000256" key="4">
    <source>
        <dbReference type="ARBA" id="ARBA00022475"/>
    </source>
</evidence>
<dbReference type="GO" id="GO:0016740">
    <property type="term" value="F:transferase activity"/>
    <property type="evidence" value="ECO:0007669"/>
    <property type="project" value="UniProtKB-KW"/>
</dbReference>
<evidence type="ECO:0000256" key="6">
    <source>
        <dbReference type="ARBA" id="ARBA00022989"/>
    </source>
</evidence>
<feature type="transmembrane region" description="Helical" evidence="8">
    <location>
        <begin position="17"/>
        <end position="37"/>
    </location>
</feature>
<keyword evidence="4" id="KW-1003">Cell membrane</keyword>